<evidence type="ECO:0000313" key="1">
    <source>
        <dbReference type="EMBL" id="AIR93397.1"/>
    </source>
</evidence>
<protein>
    <submittedName>
        <fullName evidence="1">Putative base plate hub assembly catalyst</fullName>
    </submittedName>
</protein>
<organism evidence="1 2">
    <name type="scientific">Prochlorococcus phage P-TIM68</name>
    <dbReference type="NCBI Taxonomy" id="1542477"/>
    <lineage>
        <taxon>Viruses</taxon>
        <taxon>Duplodnaviria</taxon>
        <taxon>Heunggongvirae</taxon>
        <taxon>Uroviricota</taxon>
        <taxon>Caudoviricetes</taxon>
        <taxon>Pantevenvirales</taxon>
        <taxon>Kyanoviridae</taxon>
        <taxon>Haifavirus</taxon>
        <taxon>Haifavirus tim68</taxon>
    </lineage>
</organism>
<dbReference type="GeneID" id="26640067"/>
<evidence type="ECO:0000313" key="2">
    <source>
        <dbReference type="Proteomes" id="UP000207741"/>
    </source>
</evidence>
<sequence length="57" mass="7147">MIHMDLENYYKLNFALMQYHKYSLTEIENLMPWERDVYVTLLKQHLEEEEQKRKQNA</sequence>
<dbReference type="RefSeq" id="YP_009213523.1">
    <property type="nucleotide sequence ID" value="NC_028955.1"/>
</dbReference>
<accession>A0A0K0KVQ1</accession>
<keyword evidence="2" id="KW-1185">Reference proteome</keyword>
<dbReference type="OrthoDB" id="28005at10239"/>
<proteinExistence type="predicted"/>
<reference evidence="2" key="1">
    <citation type="submission" date="2014-08" db="EMBL/GenBank/DDBJ databases">
        <authorList>
            <person name="Edwards T."/>
        </authorList>
    </citation>
    <scope>NUCLEOTIDE SEQUENCE [LARGE SCALE GENOMIC DNA]</scope>
</reference>
<name>A0A0K0KVQ1_9CAUD</name>
<dbReference type="EMBL" id="KM359505">
    <property type="protein sequence ID" value="AIR93397.1"/>
    <property type="molecule type" value="Genomic_DNA"/>
</dbReference>
<dbReference type="KEGG" id="vg:26640067"/>
<dbReference type="Proteomes" id="UP000207741">
    <property type="component" value="Segment"/>
</dbReference>